<dbReference type="InterPro" id="IPR017871">
    <property type="entry name" value="ABC_transporter-like_CS"/>
</dbReference>
<evidence type="ECO:0000256" key="20">
    <source>
        <dbReference type="ARBA" id="ARBA00048007"/>
    </source>
</evidence>
<evidence type="ECO:0000256" key="16">
    <source>
        <dbReference type="ARBA" id="ARBA00034018"/>
    </source>
</evidence>
<sequence length="1466" mass="161795">MENILAGLCGTSPEDPLPVWIHGSVGHCFNQLTLNVIPHVILAVVSACFLGTPRSGSGLSCRPGWRCRITTSFVLAGLFLADAIPATISQQKLGPVYLEVLANGIATLTWLTHGFALLMLFRSIHSSTRGPAALAVLSLLPLPSFVITLVWYCQSGTAWSLTHPAASSRFVILCLQLASLLVYVAGKTSSPSIAPGNKTSSSQSQGPQCLMSREWQKMPQDVYVLPRQLQAARVCDHLHQTQEAVQLFSVLHAAFGLRFYSLGLLKLAGNLLGFSGPLLLNLLVNFMESQQEPLSHGVLYALGLFAGSFLGALLRNQFSYEVNKVTLMARAAIISAIYRKALRVSSTSLTRFTMGEIVNFMSTDTSRLVNFCLSFHEVWSLPFQFGITLYLLYRQVGIAFLGGLALALLLVPINKVIANRIMMNNKEMLKHKDTRVKLMTEFLCGIRVIKFYAWERHFSTRINACRAKELQKLRAVKYLDAVCVYLWAALPVVVSIAIFITYVLLGHQLTATKVFTALALVGMLILPLNSFPWVLNGTLEAKVSLDRIQRFLELVDQDLEAYYALDSPSGTAAAVEIKCAAFSWAPVEEEGTREPFTRGTLQLHIENLSVRKGMLLGVVGKVGSGKSSLLAAITGELIKQGGQVYVCDLEQGFGLATQEPWIQFTTVRENILFGREYDARLYEEVVEACALSEDLNILPAGDQTEVGENGVTLSGGQKARIALARAVYQDKELYLLDDPLAAVDADVANHLMWKCILGVLKHKTRILCTHRTEFLEKADALLLVDNGRIVKTGPPADILPLVEAFPKFKNMDKSQKHKAPDEQGQEEAIETEAEESIQTNHLIHKEEEKKEGAVAFQVYKAYWLAVGSCLALSILFSLLLMQASRNISDWWLSHWISSISQRANTSAMVCSASPPSPELLLFSVVGLISPIQVLNTTPVPSSGSLDVNFYLIVYGSIAGANSLFTILRAFLFAYGTIRAATVIHNRLLQRILKATVTFFDTTPTGRILTRFSSDLYCVDDSLPFILNIFLANMYGLLGMLVIITYGLPWIVLVLLPLTALYFSIQRYYRRTSRELKRLYSVTLSPIYTHFSETLSGLSSIRAMRATQRFELENQLRLEQNQRCLFASNTAMQWLDIRLQMIGVAVVTAIAGIAIIQHQKRLGNPGLVGLALSYALSVTNLLSGLISSFTATETMMVSVERTEEYTTDIPMESQDKLVQVAADWPSQGLVDFQQVVLAYRAGLPNALNGVNFTVYPGEKVGIVGRTGSGKSTLFLALFRMLELKSGRILLDGVDSQLVGLEELRSRLAIIPQDPFLFSGSIRENLDPQGKWTDAELHEVLEQCHLRDAITQMGGLDSELGERGKSLSVGQRQLVCLARALLTQAKVLCIDEATASVDQNTDQLLQQTIRQRFADKTVLTIAHRLNTILDSDRVLVMQAGRVAELDSPTRLSQKDGSLFQRLLHSGQQ</sequence>
<dbReference type="InterPro" id="IPR027417">
    <property type="entry name" value="P-loop_NTPase"/>
</dbReference>
<evidence type="ECO:0000256" key="17">
    <source>
        <dbReference type="ARBA" id="ARBA00034696"/>
    </source>
</evidence>
<feature type="transmembrane region" description="Helical" evidence="23">
    <location>
        <begin position="1049"/>
        <end position="1068"/>
    </location>
</feature>
<evidence type="ECO:0000256" key="2">
    <source>
        <dbReference type="ARBA" id="ARBA00009726"/>
    </source>
</evidence>
<evidence type="ECO:0000256" key="13">
    <source>
        <dbReference type="ARBA" id="ARBA00023055"/>
    </source>
</evidence>
<dbReference type="GO" id="GO:0006869">
    <property type="term" value="P:lipid transport"/>
    <property type="evidence" value="ECO:0007669"/>
    <property type="project" value="UniProtKB-KW"/>
</dbReference>
<evidence type="ECO:0000256" key="9">
    <source>
        <dbReference type="ARBA" id="ARBA00022741"/>
    </source>
</evidence>
<keyword evidence="27" id="KW-1185">Reference proteome</keyword>
<dbReference type="PROSITE" id="PS00211">
    <property type="entry name" value="ABC_TRANSPORTER_1"/>
    <property type="match status" value="2"/>
</dbReference>
<dbReference type="GO" id="GO:0015431">
    <property type="term" value="F:ABC-type glutathione S-conjugate transporter activity"/>
    <property type="evidence" value="ECO:0007669"/>
    <property type="project" value="UniProtKB-EC"/>
</dbReference>
<evidence type="ECO:0000256" key="8">
    <source>
        <dbReference type="ARBA" id="ARBA00022737"/>
    </source>
</evidence>
<dbReference type="Pfam" id="PF00664">
    <property type="entry name" value="ABC_membrane"/>
    <property type="match status" value="2"/>
</dbReference>
<keyword evidence="7 23" id="KW-0812">Transmembrane</keyword>
<feature type="transmembrane region" description="Helical" evidence="23">
    <location>
        <begin position="267"/>
        <end position="287"/>
    </location>
</feature>
<dbReference type="PROSITE" id="PS50893">
    <property type="entry name" value="ABC_TRANSPORTER_2"/>
    <property type="match status" value="2"/>
</dbReference>
<organism evidence="26 27">
    <name type="scientific">Phalacrocorax carbo</name>
    <name type="common">Great cormorant</name>
    <name type="synonym">Pelecanus carbo</name>
    <dbReference type="NCBI Taxonomy" id="9209"/>
    <lineage>
        <taxon>Eukaryota</taxon>
        <taxon>Metazoa</taxon>
        <taxon>Chordata</taxon>
        <taxon>Craniata</taxon>
        <taxon>Vertebrata</taxon>
        <taxon>Euteleostomi</taxon>
        <taxon>Archelosauria</taxon>
        <taxon>Archosauria</taxon>
        <taxon>Dinosauria</taxon>
        <taxon>Saurischia</taxon>
        <taxon>Theropoda</taxon>
        <taxon>Coelurosauria</taxon>
        <taxon>Aves</taxon>
        <taxon>Neognathae</taxon>
        <taxon>Neoaves</taxon>
        <taxon>Aequornithes</taxon>
        <taxon>Suliformes</taxon>
        <taxon>Phalacrocoracidae</taxon>
        <taxon>Phalacrocorax</taxon>
    </lineage>
</organism>
<dbReference type="GO" id="GO:0016323">
    <property type="term" value="C:basolateral plasma membrane"/>
    <property type="evidence" value="ECO:0007669"/>
    <property type="project" value="UniProtKB-SubCell"/>
</dbReference>
<feature type="transmembrane region" description="Helical" evidence="23">
    <location>
        <begin position="293"/>
        <end position="314"/>
    </location>
</feature>
<evidence type="ECO:0000256" key="23">
    <source>
        <dbReference type="SAM" id="Phobius"/>
    </source>
</evidence>
<comment type="catalytic activity">
    <reaction evidence="16">
        <text>ATP + H2O + xenobioticSide 1 = ADP + phosphate + xenobioticSide 2.</text>
        <dbReference type="EC" id="7.6.2.2"/>
    </reaction>
</comment>
<feature type="domain" description="ABC transmembrane type-1" evidence="25">
    <location>
        <begin position="264"/>
        <end position="540"/>
    </location>
</feature>
<feature type="transmembrane region" description="Helical" evidence="23">
    <location>
        <begin position="1167"/>
        <end position="1190"/>
    </location>
</feature>
<dbReference type="SUPFAM" id="SSF52540">
    <property type="entry name" value="P-loop containing nucleoside triphosphate hydrolases"/>
    <property type="match status" value="2"/>
</dbReference>
<dbReference type="CDD" id="cd18605">
    <property type="entry name" value="ABC_6TM_MRP7_D2_like"/>
    <property type="match status" value="1"/>
</dbReference>
<feature type="transmembrane region" description="Helical" evidence="23">
    <location>
        <begin position="36"/>
        <end position="53"/>
    </location>
</feature>
<dbReference type="InterPro" id="IPR003439">
    <property type="entry name" value="ABC_transporter-like_ATP-bd"/>
</dbReference>
<dbReference type="Pfam" id="PF00005">
    <property type="entry name" value="ABC_tran"/>
    <property type="match status" value="2"/>
</dbReference>
<protein>
    <recommendedName>
        <fullName evidence="21">ATP-binding cassette sub-family C member 10</fullName>
        <ecNumber evidence="3">7.6.2.2</ecNumber>
        <ecNumber evidence="15">7.6.2.3</ecNumber>
    </recommendedName>
    <alternativeName>
        <fullName evidence="22">Multidrug resistance-associated protein 7</fullName>
    </alternativeName>
</protein>
<dbReference type="GO" id="GO:0005524">
    <property type="term" value="F:ATP binding"/>
    <property type="evidence" value="ECO:0007669"/>
    <property type="project" value="UniProtKB-KW"/>
</dbReference>
<evidence type="ECO:0000256" key="19">
    <source>
        <dbReference type="ARBA" id="ARBA00047576"/>
    </source>
</evidence>
<evidence type="ECO:0000256" key="6">
    <source>
        <dbReference type="ARBA" id="ARBA00022553"/>
    </source>
</evidence>
<dbReference type="EC" id="7.6.2.2" evidence="3"/>
<reference evidence="26 27" key="1">
    <citation type="submission" date="2014-04" db="EMBL/GenBank/DDBJ databases">
        <title>Genome evolution of avian class.</title>
        <authorList>
            <person name="Zhang G."/>
            <person name="Li C."/>
        </authorList>
    </citation>
    <scope>NUCLEOTIDE SEQUENCE [LARGE SCALE GENOMIC DNA]</scope>
    <source>
        <strain evidence="26">BGI_N336</strain>
    </source>
</reference>
<feature type="transmembrane region" description="Helical" evidence="23">
    <location>
        <begin position="484"/>
        <end position="505"/>
    </location>
</feature>
<feature type="transmembrane region" description="Helical" evidence="23">
    <location>
        <begin position="1024"/>
        <end position="1043"/>
    </location>
</feature>
<evidence type="ECO:0000256" key="15">
    <source>
        <dbReference type="ARBA" id="ARBA00024220"/>
    </source>
</evidence>
<evidence type="ECO:0000256" key="11">
    <source>
        <dbReference type="ARBA" id="ARBA00022967"/>
    </source>
</evidence>
<evidence type="ECO:0000256" key="5">
    <source>
        <dbReference type="ARBA" id="ARBA00022475"/>
    </source>
</evidence>
<feature type="transmembrane region" description="Helical" evidence="23">
    <location>
        <begin position="65"/>
        <end position="88"/>
    </location>
</feature>
<comment type="catalytic activity">
    <reaction evidence="18">
        <text>leukotriene C4(in) + ATP + H2O = leukotriene C4(out) + ADP + phosphate + H(+)</text>
        <dbReference type="Rhea" id="RHEA:38963"/>
        <dbReference type="ChEBI" id="CHEBI:15377"/>
        <dbReference type="ChEBI" id="CHEBI:15378"/>
        <dbReference type="ChEBI" id="CHEBI:30616"/>
        <dbReference type="ChEBI" id="CHEBI:43474"/>
        <dbReference type="ChEBI" id="CHEBI:57973"/>
        <dbReference type="ChEBI" id="CHEBI:456216"/>
    </reaction>
    <physiologicalReaction direction="left-to-right" evidence="18">
        <dbReference type="Rhea" id="RHEA:38964"/>
    </physiologicalReaction>
</comment>
<dbReference type="Proteomes" id="UP000053238">
    <property type="component" value="Unassembled WGS sequence"/>
</dbReference>
<feature type="transmembrane region" description="Helical" evidence="23">
    <location>
        <begin position="1136"/>
        <end position="1155"/>
    </location>
</feature>
<accession>A0A093Q2M0</accession>
<dbReference type="GO" id="GO:0016887">
    <property type="term" value="F:ATP hydrolysis activity"/>
    <property type="evidence" value="ECO:0007669"/>
    <property type="project" value="InterPro"/>
</dbReference>
<dbReference type="GO" id="GO:0008559">
    <property type="term" value="F:ABC-type xenobiotic transporter activity"/>
    <property type="evidence" value="ECO:0007669"/>
    <property type="project" value="UniProtKB-EC"/>
</dbReference>
<dbReference type="SMART" id="SM00382">
    <property type="entry name" value="AAA"/>
    <property type="match status" value="2"/>
</dbReference>
<dbReference type="Gene3D" id="3.40.50.300">
    <property type="entry name" value="P-loop containing nucleotide triphosphate hydrolases"/>
    <property type="match status" value="2"/>
</dbReference>
<keyword evidence="10" id="KW-0067">ATP-binding</keyword>
<dbReference type="InterPro" id="IPR036640">
    <property type="entry name" value="ABC1_TM_sf"/>
</dbReference>
<dbReference type="FunFam" id="3.40.50.300:FF:001090">
    <property type="entry name" value="ATP-binding cassette subfamily C member 10"/>
    <property type="match status" value="1"/>
</dbReference>
<evidence type="ECO:0000256" key="22">
    <source>
        <dbReference type="ARBA" id="ARBA00082787"/>
    </source>
</evidence>
<feature type="transmembrane region" description="Helical" evidence="23">
    <location>
        <begin position="398"/>
        <end position="417"/>
    </location>
</feature>
<feature type="transmembrane region" description="Helical" evidence="23">
    <location>
        <begin position="949"/>
        <end position="971"/>
    </location>
</feature>
<dbReference type="Gene3D" id="1.20.1560.10">
    <property type="entry name" value="ABC transporter type 1, transmembrane domain"/>
    <property type="match status" value="2"/>
</dbReference>
<evidence type="ECO:0000256" key="4">
    <source>
        <dbReference type="ARBA" id="ARBA00022448"/>
    </source>
</evidence>
<evidence type="ECO:0000259" key="25">
    <source>
        <dbReference type="PROSITE" id="PS50929"/>
    </source>
</evidence>
<comment type="catalytic activity">
    <reaction evidence="20">
        <text>an S-substituted glutathione(in) + ATP + H2O = an S-substituted glutathione(out) + ADP + phosphate + H(+)</text>
        <dbReference type="Rhea" id="RHEA:19121"/>
        <dbReference type="ChEBI" id="CHEBI:15377"/>
        <dbReference type="ChEBI" id="CHEBI:15378"/>
        <dbReference type="ChEBI" id="CHEBI:30616"/>
        <dbReference type="ChEBI" id="CHEBI:43474"/>
        <dbReference type="ChEBI" id="CHEBI:90779"/>
        <dbReference type="ChEBI" id="CHEBI:456216"/>
        <dbReference type="EC" id="7.6.2.3"/>
    </reaction>
    <physiologicalReaction direction="left-to-right" evidence="20">
        <dbReference type="Rhea" id="RHEA:19122"/>
    </physiologicalReaction>
</comment>
<dbReference type="InterPro" id="IPR011527">
    <property type="entry name" value="ABC1_TM_dom"/>
</dbReference>
<keyword evidence="14 23" id="KW-0472">Membrane</keyword>
<keyword evidence="5" id="KW-1003">Cell membrane</keyword>
<feature type="transmembrane region" description="Helical" evidence="23">
    <location>
        <begin position="517"/>
        <end position="535"/>
    </location>
</feature>
<evidence type="ECO:0000313" key="27">
    <source>
        <dbReference type="Proteomes" id="UP000053238"/>
    </source>
</evidence>
<dbReference type="EC" id="7.6.2.3" evidence="15"/>
<dbReference type="CDD" id="cd18598">
    <property type="entry name" value="ABC_6TM_MRP7_D1_like"/>
    <property type="match status" value="1"/>
</dbReference>
<feature type="transmembrane region" description="Helical" evidence="23">
    <location>
        <begin position="164"/>
        <end position="185"/>
    </location>
</feature>
<feature type="transmembrane region" description="Helical" evidence="23">
    <location>
        <begin position="861"/>
        <end position="881"/>
    </location>
</feature>
<evidence type="ECO:0000313" key="26">
    <source>
        <dbReference type="EMBL" id="KFW80655.1"/>
    </source>
</evidence>
<name>A0A093Q2M0_PHACA</name>
<evidence type="ECO:0000256" key="14">
    <source>
        <dbReference type="ARBA" id="ARBA00023136"/>
    </source>
</evidence>
<dbReference type="InterPro" id="IPR050173">
    <property type="entry name" value="ABC_transporter_C-like"/>
</dbReference>
<feature type="transmembrane region" description="Helical" evidence="23">
    <location>
        <begin position="100"/>
        <end position="121"/>
    </location>
</feature>
<feature type="domain" description="ABC transporter" evidence="24">
    <location>
        <begin position="1229"/>
        <end position="1462"/>
    </location>
</feature>
<evidence type="ECO:0000256" key="10">
    <source>
        <dbReference type="ARBA" id="ARBA00022840"/>
    </source>
</evidence>
<keyword evidence="4" id="KW-0813">Transport</keyword>
<feature type="domain" description="ABC transporter" evidence="24">
    <location>
        <begin position="587"/>
        <end position="811"/>
    </location>
</feature>
<evidence type="ECO:0000256" key="18">
    <source>
        <dbReference type="ARBA" id="ARBA00047523"/>
    </source>
</evidence>
<dbReference type="SUPFAM" id="SSF90123">
    <property type="entry name" value="ABC transporter transmembrane region"/>
    <property type="match status" value="2"/>
</dbReference>
<comment type="catalytic activity">
    <reaction evidence="19">
        <text>17beta-estradiol 17-O-(beta-D-glucuronate)(in) + ATP + H2O = 17beta-estradiol 17-O-(beta-D-glucuronate)(out) + ADP + phosphate + H(+)</text>
        <dbReference type="Rhea" id="RHEA:60128"/>
        <dbReference type="ChEBI" id="CHEBI:15377"/>
        <dbReference type="ChEBI" id="CHEBI:15378"/>
        <dbReference type="ChEBI" id="CHEBI:30616"/>
        <dbReference type="ChEBI" id="CHEBI:43474"/>
        <dbReference type="ChEBI" id="CHEBI:82961"/>
        <dbReference type="ChEBI" id="CHEBI:456216"/>
    </reaction>
    <physiologicalReaction direction="left-to-right" evidence="19">
        <dbReference type="Rhea" id="RHEA:60129"/>
    </physiologicalReaction>
</comment>
<feature type="domain" description="ABC transmembrane type-1" evidence="25">
    <location>
        <begin position="874"/>
        <end position="1193"/>
    </location>
</feature>
<feature type="transmembrane region" description="Helical" evidence="23">
    <location>
        <begin position="133"/>
        <end position="152"/>
    </location>
</feature>
<keyword evidence="12 23" id="KW-1133">Transmembrane helix</keyword>
<keyword evidence="13" id="KW-0445">Lipid transport</keyword>
<dbReference type="CDD" id="cd03244">
    <property type="entry name" value="ABCC_MRP_domain2"/>
    <property type="match status" value="1"/>
</dbReference>
<evidence type="ECO:0000259" key="24">
    <source>
        <dbReference type="PROSITE" id="PS50893"/>
    </source>
</evidence>
<dbReference type="CDD" id="cd03250">
    <property type="entry name" value="ABCC_MRP_domain1"/>
    <property type="match status" value="1"/>
</dbReference>
<dbReference type="FunFam" id="1.20.1560.10:FF:000037">
    <property type="entry name" value="ATP-binding cassette subfamily C member 10"/>
    <property type="match status" value="1"/>
</dbReference>
<evidence type="ECO:0000256" key="21">
    <source>
        <dbReference type="ARBA" id="ARBA00067405"/>
    </source>
</evidence>
<feature type="transmembrane region" description="Helical" evidence="23">
    <location>
        <begin position="368"/>
        <end position="392"/>
    </location>
</feature>
<dbReference type="FunFam" id="3.40.50.300:FF:000163">
    <property type="entry name" value="Multidrug resistance-associated protein member 4"/>
    <property type="match status" value="1"/>
</dbReference>
<comment type="similarity">
    <text evidence="2">Belongs to the ABC transporter superfamily. ABCC family. Conjugate transporter (TC 3.A.1.208) subfamily.</text>
</comment>
<dbReference type="EMBL" id="KL415790">
    <property type="protein sequence ID" value="KFW80655.1"/>
    <property type="molecule type" value="Genomic_DNA"/>
</dbReference>
<evidence type="ECO:0000256" key="1">
    <source>
        <dbReference type="ARBA" id="ARBA00004554"/>
    </source>
</evidence>
<keyword evidence="8" id="KW-0677">Repeat</keyword>
<evidence type="ECO:0000256" key="12">
    <source>
        <dbReference type="ARBA" id="ARBA00022989"/>
    </source>
</evidence>
<keyword evidence="6" id="KW-0597">Phosphoprotein</keyword>
<keyword evidence="9" id="KW-0547">Nucleotide-binding</keyword>
<dbReference type="PANTHER" id="PTHR24223">
    <property type="entry name" value="ATP-BINDING CASSETTE SUB-FAMILY C"/>
    <property type="match status" value="1"/>
</dbReference>
<keyword evidence="11" id="KW-1278">Translocase</keyword>
<evidence type="ECO:0000256" key="7">
    <source>
        <dbReference type="ARBA" id="ARBA00022692"/>
    </source>
</evidence>
<comment type="subcellular location">
    <subcellularLocation>
        <location evidence="17">Basal cell membrane</location>
        <topology evidence="17">Multi-pass membrane protein</topology>
    </subcellularLocation>
    <subcellularLocation>
        <location evidence="1">Basolateral cell membrane</location>
        <topology evidence="1">Multi-pass membrane protein</topology>
    </subcellularLocation>
</comment>
<dbReference type="InterPro" id="IPR003593">
    <property type="entry name" value="AAA+_ATPase"/>
</dbReference>
<gene>
    <name evidence="26" type="ORF">N336_05963</name>
</gene>
<evidence type="ECO:0000256" key="3">
    <source>
        <dbReference type="ARBA" id="ARBA00012191"/>
    </source>
</evidence>
<dbReference type="PANTHER" id="PTHR24223:SF330">
    <property type="entry name" value="ATP-BINDING CASSETTE SUB-FAMILY C MEMBER 10"/>
    <property type="match status" value="1"/>
</dbReference>
<proteinExistence type="inferred from homology"/>
<dbReference type="PROSITE" id="PS50929">
    <property type="entry name" value="ABC_TM1F"/>
    <property type="match status" value="2"/>
</dbReference>